<feature type="compositionally biased region" description="Polar residues" evidence="3">
    <location>
        <begin position="144"/>
        <end position="160"/>
    </location>
</feature>
<dbReference type="InterPro" id="IPR045124">
    <property type="entry name" value="Su(sable)-like"/>
</dbReference>
<keyword evidence="2" id="KW-0862">Zinc</keyword>
<keyword evidence="6" id="KW-1185">Reference proteome</keyword>
<gene>
    <name evidence="5" type="ORF">Ahy_A09g045685</name>
</gene>
<proteinExistence type="predicted"/>
<feature type="domain" description="C3H1-type" evidence="4">
    <location>
        <begin position="205"/>
        <end position="232"/>
    </location>
</feature>
<dbReference type="PANTHER" id="PTHR13119:SF12">
    <property type="entry name" value="PROTEIN SUPPRESSOR OF SABLE"/>
    <property type="match status" value="1"/>
</dbReference>
<dbReference type="GO" id="GO:0005634">
    <property type="term" value="C:nucleus"/>
    <property type="evidence" value="ECO:0007669"/>
    <property type="project" value="TreeGrafter"/>
</dbReference>
<feature type="zinc finger region" description="C3H1-type" evidence="2">
    <location>
        <begin position="205"/>
        <end position="232"/>
    </location>
</feature>
<keyword evidence="2" id="KW-0863">Zinc-finger</keyword>
<dbReference type="GO" id="GO:0008270">
    <property type="term" value="F:zinc ion binding"/>
    <property type="evidence" value="ECO:0007669"/>
    <property type="project" value="UniProtKB-KW"/>
</dbReference>
<evidence type="ECO:0000259" key="4">
    <source>
        <dbReference type="PROSITE" id="PS50103"/>
    </source>
</evidence>
<keyword evidence="2" id="KW-0479">Metal-binding</keyword>
<reference evidence="5 6" key="1">
    <citation type="submission" date="2019-01" db="EMBL/GenBank/DDBJ databases">
        <title>Sequencing of cultivated peanut Arachis hypogaea provides insights into genome evolution and oil improvement.</title>
        <authorList>
            <person name="Chen X."/>
        </authorList>
    </citation>
    <scope>NUCLEOTIDE SEQUENCE [LARGE SCALE GENOMIC DNA]</scope>
    <source>
        <strain evidence="6">cv. Fuhuasheng</strain>
        <tissue evidence="5">Leaves</tissue>
    </source>
</reference>
<evidence type="ECO:0000256" key="2">
    <source>
        <dbReference type="PROSITE-ProRule" id="PRU00723"/>
    </source>
</evidence>
<evidence type="ECO:0000313" key="6">
    <source>
        <dbReference type="Proteomes" id="UP000289738"/>
    </source>
</evidence>
<dbReference type="EMBL" id="SDMP01000009">
    <property type="protein sequence ID" value="RYR40022.1"/>
    <property type="molecule type" value="Genomic_DNA"/>
</dbReference>
<dbReference type="STRING" id="3818.A0A445BMY7"/>
<evidence type="ECO:0000256" key="3">
    <source>
        <dbReference type="SAM" id="MobiDB-lite"/>
    </source>
</evidence>
<accession>A0A445BMY7</accession>
<dbReference type="GO" id="GO:0045892">
    <property type="term" value="P:negative regulation of DNA-templated transcription"/>
    <property type="evidence" value="ECO:0007669"/>
    <property type="project" value="InterPro"/>
</dbReference>
<dbReference type="GO" id="GO:0003723">
    <property type="term" value="F:RNA binding"/>
    <property type="evidence" value="ECO:0007669"/>
    <property type="project" value="InterPro"/>
</dbReference>
<dbReference type="PANTHER" id="PTHR13119">
    <property type="entry name" value="ZINC FINGER CCCH DOMAIN-CONTAINING PROTEI"/>
    <property type="match status" value="1"/>
</dbReference>
<dbReference type="AlphaFoldDB" id="A0A445BMY7"/>
<keyword evidence="1" id="KW-0677">Repeat</keyword>
<dbReference type="PROSITE" id="PS50103">
    <property type="entry name" value="ZF_C3H1"/>
    <property type="match status" value="1"/>
</dbReference>
<evidence type="ECO:0000256" key="1">
    <source>
        <dbReference type="ARBA" id="ARBA00022737"/>
    </source>
</evidence>
<comment type="caution">
    <text evidence="5">The sequence shown here is derived from an EMBL/GenBank/DDBJ whole genome shotgun (WGS) entry which is preliminary data.</text>
</comment>
<dbReference type="Proteomes" id="UP000289738">
    <property type="component" value="Chromosome A09"/>
</dbReference>
<protein>
    <recommendedName>
        <fullName evidence="4">C3H1-type domain-containing protein</fullName>
    </recommendedName>
</protein>
<name>A0A445BMY7_ARAHY</name>
<dbReference type="InterPro" id="IPR000571">
    <property type="entry name" value="Znf_CCCH"/>
</dbReference>
<sequence>MCLILNQTNDKRFQEQVYCLPSDIVNMAILKHPNGEFIPPKTNKTNKEFRVPIQVFVPVSQTTTVPEFQETLETDFEPTPLLQIEGTTKTTPEPPNNLKKAHPRFPQLQLKCNYPAAEDAAALLMMARTTSYVSRTDQMPSFSFGLTDSSQEEASTQEGASMQEAERAKSPETANLLEQLENLVEVPFTKSKGDKCHFSHNTVHFTKSKSCSFFARHSCMKGDDCPFDHQLSKYPCVSSVSGGGDACLFCTATQYRNSLSLHLKELALLMLQSYRCLQLLRQRKARPTTKVGSSSSDQSISGTNQTLVEIPKKLPVRIPMGINFLAFGKDPVCS</sequence>
<feature type="region of interest" description="Disordered" evidence="3">
    <location>
        <begin position="144"/>
        <end position="170"/>
    </location>
</feature>
<organism evidence="5 6">
    <name type="scientific">Arachis hypogaea</name>
    <name type="common">Peanut</name>
    <dbReference type="NCBI Taxonomy" id="3818"/>
    <lineage>
        <taxon>Eukaryota</taxon>
        <taxon>Viridiplantae</taxon>
        <taxon>Streptophyta</taxon>
        <taxon>Embryophyta</taxon>
        <taxon>Tracheophyta</taxon>
        <taxon>Spermatophyta</taxon>
        <taxon>Magnoliopsida</taxon>
        <taxon>eudicotyledons</taxon>
        <taxon>Gunneridae</taxon>
        <taxon>Pentapetalae</taxon>
        <taxon>rosids</taxon>
        <taxon>fabids</taxon>
        <taxon>Fabales</taxon>
        <taxon>Fabaceae</taxon>
        <taxon>Papilionoideae</taxon>
        <taxon>50 kb inversion clade</taxon>
        <taxon>dalbergioids sensu lato</taxon>
        <taxon>Dalbergieae</taxon>
        <taxon>Pterocarpus clade</taxon>
        <taxon>Arachis</taxon>
    </lineage>
</organism>
<evidence type="ECO:0000313" key="5">
    <source>
        <dbReference type="EMBL" id="RYR40022.1"/>
    </source>
</evidence>